<dbReference type="RefSeq" id="XP_016646297.1">
    <property type="nucleotide sequence ID" value="XM_016783531.1"/>
</dbReference>
<sequence>MTSNPPQTAKPFKKLDLDGHELPPSPAPSSPLSGRRRYAFATELVYTDSNDQYGSSSVPIYQTATFKQVKATGGQQEYDYTRSGNPTRTHLERHLAKIMNATRALAVSSGMGALDVICRLLRPGDHVITGDDLYGGTHRLLTYMAANQGIVVHHVDTTNPESVRKAICPKTAMVLLETPTNPLIKIVDVPAIAQMVHEANENALVVVDNTMLSPMLCNPLDLGADIVYESGTKYLSGHHDIMAGVIGCNDASVGDRLFFTINATGCGLAPNDAFLLMRGVKTLAIRMEKQQANAQAIAEFLESHGFRVRYPGLKSHPQYDLHRSMARGAGAVLSFETGDTALSERIVEAARLWGISVSFGCVNSLISMPCQMSHASIDAKTREERHMPEDIIRLCVGIEDVNDLIDDLSRALVQAGAANVTLEGFTAVGPATESSETPATEDSQ</sequence>
<dbReference type="InterPro" id="IPR015422">
    <property type="entry name" value="PyrdxlP-dep_Trfase_small"/>
</dbReference>
<dbReference type="OMA" id="NCIGATG"/>
<dbReference type="PROSITE" id="PS00868">
    <property type="entry name" value="CYS_MET_METAB_PP"/>
    <property type="match status" value="1"/>
</dbReference>
<evidence type="ECO:0000313" key="16">
    <source>
        <dbReference type="EMBL" id="KEZ46498.1"/>
    </source>
</evidence>
<dbReference type="GO" id="GO:0019346">
    <property type="term" value="P:transsulfuration"/>
    <property type="evidence" value="ECO:0007669"/>
    <property type="project" value="InterPro"/>
</dbReference>
<evidence type="ECO:0000256" key="8">
    <source>
        <dbReference type="ARBA" id="ARBA00046315"/>
    </source>
</evidence>
<dbReference type="Pfam" id="PF01053">
    <property type="entry name" value="Cys_Met_Meta_PP"/>
    <property type="match status" value="1"/>
</dbReference>
<dbReference type="AlphaFoldDB" id="A0A084GGN6"/>
<reference evidence="16 17" key="1">
    <citation type="journal article" date="2014" name="Genome Announc.">
        <title>Draft genome sequence of the pathogenic fungus Scedosporium apiospermum.</title>
        <authorList>
            <person name="Vandeputte P."/>
            <person name="Ghamrawi S."/>
            <person name="Rechenmann M."/>
            <person name="Iltis A."/>
            <person name="Giraud S."/>
            <person name="Fleury M."/>
            <person name="Thornton C."/>
            <person name="Delhaes L."/>
            <person name="Meyer W."/>
            <person name="Papon N."/>
            <person name="Bouchara J.P."/>
        </authorList>
    </citation>
    <scope>NUCLEOTIDE SEQUENCE [LARGE SCALE GENOMIC DNA]</scope>
    <source>
        <strain evidence="16 17">IHEM 14462</strain>
    </source>
</reference>
<evidence type="ECO:0000256" key="15">
    <source>
        <dbReference type="SAM" id="MobiDB-lite"/>
    </source>
</evidence>
<dbReference type="PANTHER" id="PTHR11808">
    <property type="entry name" value="TRANS-SULFURATION ENZYME FAMILY MEMBER"/>
    <property type="match status" value="1"/>
</dbReference>
<evidence type="ECO:0000256" key="13">
    <source>
        <dbReference type="PIRSR" id="PIRSR001434-2"/>
    </source>
</evidence>
<keyword evidence="7 16" id="KW-0456">Lyase</keyword>
<evidence type="ECO:0000256" key="3">
    <source>
        <dbReference type="ARBA" id="ARBA00012224"/>
    </source>
</evidence>
<organism evidence="16 17">
    <name type="scientific">Pseudallescheria apiosperma</name>
    <name type="common">Scedosporium apiospermum</name>
    <dbReference type="NCBI Taxonomy" id="563466"/>
    <lineage>
        <taxon>Eukaryota</taxon>
        <taxon>Fungi</taxon>
        <taxon>Dikarya</taxon>
        <taxon>Ascomycota</taxon>
        <taxon>Pezizomycotina</taxon>
        <taxon>Sordariomycetes</taxon>
        <taxon>Hypocreomycetidae</taxon>
        <taxon>Microascales</taxon>
        <taxon>Microascaceae</taxon>
        <taxon>Scedosporium</taxon>
    </lineage>
</organism>
<gene>
    <name evidence="16" type="ORF">SAPIO_CDS0839</name>
</gene>
<dbReference type="NCBIfam" id="TIGR01329">
    <property type="entry name" value="cysta_beta_ly_E"/>
    <property type="match status" value="1"/>
</dbReference>
<evidence type="ECO:0000256" key="12">
    <source>
        <dbReference type="ARBA" id="ARBA00072331"/>
    </source>
</evidence>
<feature type="modified residue" description="N6-(pyridoxal phosphate)lysine" evidence="13">
    <location>
        <position position="233"/>
    </location>
</feature>
<dbReference type="PANTHER" id="PTHR11808:SF50">
    <property type="entry name" value="CYSTATHIONINE BETA-LYASE"/>
    <property type="match status" value="1"/>
</dbReference>
<keyword evidence="17" id="KW-1185">Reference proteome</keyword>
<comment type="pathway">
    <text evidence="8">Amino-acid biosynthesis; L-methionine biosynthesis via de novo pathway; L-homocysteine from L-cystathionine: step 1/1.</text>
</comment>
<dbReference type="GO" id="GO:0030170">
    <property type="term" value="F:pyridoxal phosphate binding"/>
    <property type="evidence" value="ECO:0007669"/>
    <property type="project" value="InterPro"/>
</dbReference>
<comment type="catalytic activity">
    <reaction evidence="10">
        <text>L,L-cystathionine + H2O = L-homocysteine + pyruvate + NH4(+)</text>
        <dbReference type="Rhea" id="RHEA:13965"/>
        <dbReference type="ChEBI" id="CHEBI:15361"/>
        <dbReference type="ChEBI" id="CHEBI:15377"/>
        <dbReference type="ChEBI" id="CHEBI:28938"/>
        <dbReference type="ChEBI" id="CHEBI:58161"/>
        <dbReference type="ChEBI" id="CHEBI:58199"/>
    </reaction>
</comment>
<dbReference type="GO" id="GO:0005737">
    <property type="term" value="C:cytoplasm"/>
    <property type="evidence" value="ECO:0007669"/>
    <property type="project" value="TreeGrafter"/>
</dbReference>
<evidence type="ECO:0000256" key="10">
    <source>
        <dbReference type="ARBA" id="ARBA00047517"/>
    </source>
</evidence>
<dbReference type="InterPro" id="IPR015424">
    <property type="entry name" value="PyrdxlP-dep_Trfase"/>
</dbReference>
<comment type="similarity">
    <text evidence="2 14">Belongs to the trans-sulfuration enzymes family.</text>
</comment>
<dbReference type="InterPro" id="IPR054542">
    <property type="entry name" value="Cys_met_metab_PP"/>
</dbReference>
<dbReference type="InterPro" id="IPR015421">
    <property type="entry name" value="PyrdxlP-dep_Trfase_major"/>
</dbReference>
<dbReference type="PIRSF" id="PIRSF001434">
    <property type="entry name" value="CGS"/>
    <property type="match status" value="1"/>
</dbReference>
<accession>A0A084GGN6</accession>
<dbReference type="SUPFAM" id="SSF53383">
    <property type="entry name" value="PLP-dependent transferases"/>
    <property type="match status" value="1"/>
</dbReference>
<evidence type="ECO:0000256" key="2">
    <source>
        <dbReference type="ARBA" id="ARBA00009077"/>
    </source>
</evidence>
<dbReference type="KEGG" id="sapo:SAPIO_CDS0839"/>
<dbReference type="CDD" id="cd00614">
    <property type="entry name" value="CGS_like"/>
    <property type="match status" value="1"/>
</dbReference>
<keyword evidence="6" id="KW-0486">Methionine biosynthesis</keyword>
<evidence type="ECO:0000256" key="5">
    <source>
        <dbReference type="ARBA" id="ARBA00022898"/>
    </source>
</evidence>
<dbReference type="GeneID" id="27718991"/>
<protein>
    <recommendedName>
        <fullName evidence="12">Cystathionine beta-lyase</fullName>
        <ecNumber evidence="3">4.4.1.13</ecNumber>
    </recommendedName>
    <alternativeName>
        <fullName evidence="9">Cysteine-S-conjugate beta-lyase</fullName>
    </alternativeName>
</protein>
<evidence type="ECO:0000256" key="11">
    <source>
        <dbReference type="ARBA" id="ARBA00047625"/>
    </source>
</evidence>
<feature type="region of interest" description="Disordered" evidence="15">
    <location>
        <begin position="1"/>
        <end position="34"/>
    </location>
</feature>
<comment type="caution">
    <text evidence="16">The sequence shown here is derived from an EMBL/GenBank/DDBJ whole genome shotgun (WGS) entry which is preliminary data.</text>
</comment>
<comment type="cofactor">
    <cofactor evidence="1 14">
        <name>pyridoxal 5'-phosphate</name>
        <dbReference type="ChEBI" id="CHEBI:597326"/>
    </cofactor>
</comment>
<evidence type="ECO:0000256" key="9">
    <source>
        <dbReference type="ARBA" id="ARBA00047213"/>
    </source>
</evidence>
<keyword evidence="5 13" id="KW-0663">Pyridoxal phosphate</keyword>
<proteinExistence type="inferred from homology"/>
<dbReference type="VEuPathDB" id="FungiDB:SAPIO_CDS0839"/>
<dbReference type="Gene3D" id="3.90.1150.10">
    <property type="entry name" value="Aspartate Aminotransferase, domain 1"/>
    <property type="match status" value="1"/>
</dbReference>
<dbReference type="EMBL" id="JOWA01000033">
    <property type="protein sequence ID" value="KEZ46498.1"/>
    <property type="molecule type" value="Genomic_DNA"/>
</dbReference>
<dbReference type="GO" id="GO:0047804">
    <property type="term" value="F:cysteine-S-conjugate beta-lyase activity"/>
    <property type="evidence" value="ECO:0007669"/>
    <property type="project" value="UniProtKB-EC"/>
</dbReference>
<evidence type="ECO:0000256" key="6">
    <source>
        <dbReference type="ARBA" id="ARBA00023167"/>
    </source>
</evidence>
<evidence type="ECO:0000256" key="14">
    <source>
        <dbReference type="RuleBase" id="RU362118"/>
    </source>
</evidence>
<dbReference type="Gene3D" id="3.40.640.10">
    <property type="entry name" value="Type I PLP-dependent aspartate aminotransferase-like (Major domain)"/>
    <property type="match status" value="1"/>
</dbReference>
<dbReference type="FunFam" id="3.90.1150.10:FF:000013">
    <property type="entry name" value="Cystathionine beta-lyase"/>
    <property type="match status" value="1"/>
</dbReference>
<dbReference type="HOGENOM" id="CLU_018986_2_1_1"/>
<dbReference type="InterPro" id="IPR000277">
    <property type="entry name" value="Cys/Met-Metab_PyrdxlP-dep_enz"/>
</dbReference>
<evidence type="ECO:0000256" key="7">
    <source>
        <dbReference type="ARBA" id="ARBA00023239"/>
    </source>
</evidence>
<dbReference type="EC" id="4.4.1.13" evidence="3"/>
<keyword evidence="4" id="KW-0028">Amino-acid biosynthesis</keyword>
<name>A0A084GGN6_PSEDA</name>
<evidence type="ECO:0000256" key="4">
    <source>
        <dbReference type="ARBA" id="ARBA00022605"/>
    </source>
</evidence>
<dbReference type="Proteomes" id="UP000028545">
    <property type="component" value="Unassembled WGS sequence"/>
</dbReference>
<dbReference type="InterPro" id="IPR006238">
    <property type="entry name" value="Cys_b_lyase_euk"/>
</dbReference>
<dbReference type="GO" id="GO:0071266">
    <property type="term" value="P:'de novo' L-methionine biosynthetic process"/>
    <property type="evidence" value="ECO:0007669"/>
    <property type="project" value="InterPro"/>
</dbReference>
<evidence type="ECO:0000256" key="1">
    <source>
        <dbReference type="ARBA" id="ARBA00001933"/>
    </source>
</evidence>
<dbReference type="OrthoDB" id="2545919at2759"/>
<evidence type="ECO:0000313" key="17">
    <source>
        <dbReference type="Proteomes" id="UP000028545"/>
    </source>
</evidence>
<comment type="catalytic activity">
    <reaction evidence="11">
        <text>an S-substituted L-cysteine + H2O = a thiol + pyruvate + NH4(+)</text>
        <dbReference type="Rhea" id="RHEA:18121"/>
        <dbReference type="ChEBI" id="CHEBI:15361"/>
        <dbReference type="ChEBI" id="CHEBI:15377"/>
        <dbReference type="ChEBI" id="CHEBI:28938"/>
        <dbReference type="ChEBI" id="CHEBI:29256"/>
        <dbReference type="ChEBI" id="CHEBI:58717"/>
        <dbReference type="EC" id="4.4.1.13"/>
    </reaction>
</comment>
<dbReference type="FunFam" id="3.40.640.10:FF:000009">
    <property type="entry name" value="Cystathionine gamma-synthase homolog"/>
    <property type="match status" value="1"/>
</dbReference>